<keyword evidence="1" id="KW-1133">Transmembrane helix</keyword>
<dbReference type="AlphaFoldDB" id="A0A8T0G678"/>
<accession>A0A8T0G678</accession>
<sequence>MGWMISLFSLSFWMWLSGVRWIGWMFEGLDRSVMMMVSDMDSVLVVRCGSLLWEATAIPGWLIPSLLLLVDTLGLGCYGKEKLEILKGVWLRPHEVKPAILEVFCEILNIFLLKENEV</sequence>
<dbReference type="EMBL" id="CM026433">
    <property type="protein sequence ID" value="KAG0554783.1"/>
    <property type="molecule type" value="Genomic_DNA"/>
</dbReference>
<feature type="transmembrane region" description="Helical" evidence="1">
    <location>
        <begin position="7"/>
        <end position="26"/>
    </location>
</feature>
<organism evidence="2 3">
    <name type="scientific">Ceratodon purpureus</name>
    <name type="common">Fire moss</name>
    <name type="synonym">Dicranum purpureum</name>
    <dbReference type="NCBI Taxonomy" id="3225"/>
    <lineage>
        <taxon>Eukaryota</taxon>
        <taxon>Viridiplantae</taxon>
        <taxon>Streptophyta</taxon>
        <taxon>Embryophyta</taxon>
        <taxon>Bryophyta</taxon>
        <taxon>Bryophytina</taxon>
        <taxon>Bryopsida</taxon>
        <taxon>Dicranidae</taxon>
        <taxon>Pseudoditrichales</taxon>
        <taxon>Ditrichaceae</taxon>
        <taxon>Ceratodon</taxon>
    </lineage>
</organism>
<dbReference type="Proteomes" id="UP000822688">
    <property type="component" value="Chromosome 12"/>
</dbReference>
<proteinExistence type="predicted"/>
<reference evidence="2" key="1">
    <citation type="submission" date="2020-06" db="EMBL/GenBank/DDBJ databases">
        <title>WGS assembly of Ceratodon purpureus strain R40.</title>
        <authorList>
            <person name="Carey S.B."/>
            <person name="Jenkins J."/>
            <person name="Shu S."/>
            <person name="Lovell J.T."/>
            <person name="Sreedasyam A."/>
            <person name="Maumus F."/>
            <person name="Tiley G.P."/>
            <person name="Fernandez-Pozo N."/>
            <person name="Barry K."/>
            <person name="Chen C."/>
            <person name="Wang M."/>
            <person name="Lipzen A."/>
            <person name="Daum C."/>
            <person name="Saski C.A."/>
            <person name="Payton A.C."/>
            <person name="Mcbreen J.C."/>
            <person name="Conrad R.E."/>
            <person name="Kollar L.M."/>
            <person name="Olsson S."/>
            <person name="Huttunen S."/>
            <person name="Landis J.B."/>
            <person name="Wickett N.J."/>
            <person name="Johnson M.G."/>
            <person name="Rensing S.A."/>
            <person name="Grimwood J."/>
            <person name="Schmutz J."/>
            <person name="Mcdaniel S.F."/>
        </authorList>
    </citation>
    <scope>NUCLEOTIDE SEQUENCE</scope>
    <source>
        <strain evidence="2">R40</strain>
    </source>
</reference>
<evidence type="ECO:0000313" key="3">
    <source>
        <dbReference type="Proteomes" id="UP000822688"/>
    </source>
</evidence>
<name>A0A8T0G678_CERPU</name>
<keyword evidence="1" id="KW-0472">Membrane</keyword>
<feature type="transmembrane region" description="Helical" evidence="1">
    <location>
        <begin position="61"/>
        <end position="78"/>
    </location>
</feature>
<evidence type="ECO:0000313" key="2">
    <source>
        <dbReference type="EMBL" id="KAG0554783.1"/>
    </source>
</evidence>
<gene>
    <name evidence="2" type="ORF">KC19_12G118600</name>
</gene>
<keyword evidence="1" id="KW-0812">Transmembrane</keyword>
<protein>
    <submittedName>
        <fullName evidence="2">Uncharacterized protein</fullName>
    </submittedName>
</protein>
<comment type="caution">
    <text evidence="2">The sequence shown here is derived from an EMBL/GenBank/DDBJ whole genome shotgun (WGS) entry which is preliminary data.</text>
</comment>
<evidence type="ECO:0000256" key="1">
    <source>
        <dbReference type="SAM" id="Phobius"/>
    </source>
</evidence>
<keyword evidence="3" id="KW-1185">Reference proteome</keyword>